<evidence type="ECO:0000313" key="3">
    <source>
        <dbReference type="Proteomes" id="UP001141950"/>
    </source>
</evidence>
<dbReference type="PANTHER" id="PTHR46825">
    <property type="entry name" value="D-ALANYL-D-ALANINE-CARBOXYPEPTIDASE/ENDOPEPTIDASE AMPH"/>
    <property type="match status" value="1"/>
</dbReference>
<dbReference type="InterPro" id="IPR012338">
    <property type="entry name" value="Beta-lactam/transpept-like"/>
</dbReference>
<feature type="domain" description="Beta-lactamase-related" evidence="1">
    <location>
        <begin position="28"/>
        <end position="326"/>
    </location>
</feature>
<accession>A0A9X2MQG0</accession>
<dbReference type="InterPro" id="IPR050491">
    <property type="entry name" value="AmpC-like"/>
</dbReference>
<dbReference type="PANTHER" id="PTHR46825:SF8">
    <property type="entry name" value="BETA-LACTAMASE-RELATED"/>
    <property type="match status" value="1"/>
</dbReference>
<comment type="caution">
    <text evidence="2">The sequence shown here is derived from an EMBL/GenBank/DDBJ whole genome shotgun (WGS) entry which is preliminary data.</text>
</comment>
<dbReference type="Gene3D" id="3.40.710.10">
    <property type="entry name" value="DD-peptidase/beta-lactamase superfamily"/>
    <property type="match status" value="1"/>
</dbReference>
<protein>
    <submittedName>
        <fullName evidence="2">Beta-lactamase family protein</fullName>
    </submittedName>
</protein>
<reference evidence="2" key="1">
    <citation type="submission" date="2022-08" db="EMBL/GenBank/DDBJ databases">
        <title>The genomic sequence of strain Paenibacillus sp. SCIV0701.</title>
        <authorList>
            <person name="Zhao H."/>
        </authorList>
    </citation>
    <scope>NUCLEOTIDE SEQUENCE</scope>
    <source>
        <strain evidence="2">SCIV0701</strain>
    </source>
</reference>
<dbReference type="InterPro" id="IPR001466">
    <property type="entry name" value="Beta-lactam-related"/>
</dbReference>
<dbReference type="SUPFAM" id="SSF56601">
    <property type="entry name" value="beta-lactamase/transpeptidase-like"/>
    <property type="match status" value="1"/>
</dbReference>
<gene>
    <name evidence="2" type="ORF">NQZ67_21100</name>
</gene>
<dbReference type="AlphaFoldDB" id="A0A9X2MQG0"/>
<dbReference type="Proteomes" id="UP001141950">
    <property type="component" value="Unassembled WGS sequence"/>
</dbReference>
<keyword evidence="3" id="KW-1185">Reference proteome</keyword>
<sequence>MEKEVIAMEQWISNIMTQKRVSRFAGLPDHRLSIALLTNEGNRVWTSGNTASDEGGVYEIGSLTKTMTGLLLAIGEQKGLWSRSDTLSDLIPEWSSSAFAAGTTLLQLVTHTAHLPRIPGNFRDTVTDKMNPYANYSDRHLAEAVLAEQAKPQTPKHLYSNYGFGLLGWALAQKLGMSLREALEQWIFSPLGMTDTQLRALDPSSPAGLVPVYDAKGKPVPHWSFHESTAGAGAVCSTAADMLQYVRANLGQAGESVSSAIEHGQKEHHAIFKSRGIGVGYAWMFYKEKDGSTTHWHNGGTYGSTSFLSFNREQGKGFVILSNYGTDVRSQIPLIGMNRMNVDKLARAFSNRLYQS</sequence>
<dbReference type="Pfam" id="PF00144">
    <property type="entry name" value="Beta-lactamase"/>
    <property type="match status" value="1"/>
</dbReference>
<name>A0A9X2MQG0_9BACL</name>
<evidence type="ECO:0000313" key="2">
    <source>
        <dbReference type="EMBL" id="MCR2806383.1"/>
    </source>
</evidence>
<organism evidence="2 3">
    <name type="scientific">Paenibacillus soyae</name>
    <dbReference type="NCBI Taxonomy" id="2969249"/>
    <lineage>
        <taxon>Bacteria</taxon>
        <taxon>Bacillati</taxon>
        <taxon>Bacillota</taxon>
        <taxon>Bacilli</taxon>
        <taxon>Bacillales</taxon>
        <taxon>Paenibacillaceae</taxon>
        <taxon>Paenibacillus</taxon>
    </lineage>
</organism>
<dbReference type="EMBL" id="JANIPJ010000017">
    <property type="protein sequence ID" value="MCR2806383.1"/>
    <property type="molecule type" value="Genomic_DNA"/>
</dbReference>
<proteinExistence type="predicted"/>
<dbReference type="RefSeq" id="WP_257449784.1">
    <property type="nucleotide sequence ID" value="NZ_JANIPJ010000017.1"/>
</dbReference>
<evidence type="ECO:0000259" key="1">
    <source>
        <dbReference type="Pfam" id="PF00144"/>
    </source>
</evidence>